<dbReference type="Proteomes" id="UP000234840">
    <property type="component" value="Unassembled WGS sequence"/>
</dbReference>
<reference evidence="4" key="3">
    <citation type="submission" date="2023-01" db="EMBL/GenBank/DDBJ databases">
        <title>Human gut microbiome strain richness.</title>
        <authorList>
            <person name="Chen-Liaw A."/>
        </authorList>
    </citation>
    <scope>NUCLEOTIDE SEQUENCE</scope>
    <source>
        <strain evidence="4">1001217st1_A9_1001217B_191108</strain>
    </source>
</reference>
<dbReference type="Proteomes" id="UP000234891">
    <property type="component" value="Unassembled WGS sequence"/>
</dbReference>
<dbReference type="EMBL" id="NIHS01000001">
    <property type="protein sequence ID" value="PLT75348.1"/>
    <property type="molecule type" value="Genomic_DNA"/>
</dbReference>
<proteinExistence type="predicted"/>
<dbReference type="EMBL" id="NIHT01000005">
    <property type="protein sequence ID" value="PLT76677.1"/>
    <property type="molecule type" value="Genomic_DNA"/>
</dbReference>
<dbReference type="PROSITE" id="PS51257">
    <property type="entry name" value="PROKAR_LIPOPROTEIN"/>
    <property type="match status" value="1"/>
</dbReference>
<dbReference type="Proteomes" id="UP000235093">
    <property type="component" value="Unassembled WGS sequence"/>
</dbReference>
<dbReference type="PANTHER" id="PTHR37806:SF1">
    <property type="entry name" value="PEPTIDASE C39-LIKE DOMAIN-CONTAINING PROTEIN"/>
    <property type="match status" value="1"/>
</dbReference>
<dbReference type="PANTHER" id="PTHR37806">
    <property type="entry name" value="LMO0724 PROTEIN"/>
    <property type="match status" value="1"/>
</dbReference>
<dbReference type="Proteomes" id="UP000234849">
    <property type="component" value="Unassembled WGS sequence"/>
</dbReference>
<evidence type="ECO:0000313" key="4">
    <source>
        <dbReference type="EMBL" id="MDB8737203.1"/>
    </source>
</evidence>
<dbReference type="Gene3D" id="3.90.70.10">
    <property type="entry name" value="Cysteine proteinases"/>
    <property type="match status" value="1"/>
</dbReference>
<comment type="caution">
    <text evidence="5">The sequence shown here is derived from an EMBL/GenBank/DDBJ whole genome shotgun (WGS) entry which is preliminary data.</text>
</comment>
<dbReference type="RefSeq" id="WP_022037745.1">
    <property type="nucleotide sequence ID" value="NZ_CACRUK010000040.1"/>
</dbReference>
<sequence length="253" mass="28672">MKKNMAGLILVLFAIALFMTGCEKKAQEKEEAQEASARQLVIQKQTQTEIAEKKIEEKRRELPNQAQIEMEVILQKPELPTGCESVALTMVLKQKGYPIEKTTIAEEYLIYNRDNYASGYVGDPSTYGGVGIYPPGLVNTANCFLKQRYQQHTAYDVSKLSLEELLPYVAAGNPVLLWLTSDLEAPYFSSQSVEYGGDSYRWYWNEHCVVLGGYDLEKQSVTLFDPLKGKAEESLERVEEIYNQTGKYAMTVY</sequence>
<dbReference type="EMBL" id="JAQMLR010000001">
    <property type="protein sequence ID" value="MDB8737203.1"/>
    <property type="molecule type" value="Genomic_DNA"/>
</dbReference>
<protein>
    <submittedName>
        <fullName evidence="2">C39 family peptidase</fullName>
    </submittedName>
</protein>
<organism evidence="5 10">
    <name type="scientific">Mediterraneibacter gnavus</name>
    <name type="common">Ruminococcus gnavus</name>
    <dbReference type="NCBI Taxonomy" id="33038"/>
    <lineage>
        <taxon>Bacteria</taxon>
        <taxon>Bacillati</taxon>
        <taxon>Bacillota</taxon>
        <taxon>Clostridia</taxon>
        <taxon>Lachnospirales</taxon>
        <taxon>Lachnospiraceae</taxon>
        <taxon>Mediterraneibacter</taxon>
    </lineage>
</organism>
<reference evidence="2" key="2">
    <citation type="submission" date="2022-11" db="EMBL/GenBank/DDBJ databases">
        <title>Temperate bacteriophages infecting mucin-degrading bacterium Ruminococcus gnavus from the human gut.</title>
        <authorList>
            <person name="Buttimer C."/>
        </authorList>
    </citation>
    <scope>NUCLEOTIDE SEQUENCE</scope>
    <source>
        <strain evidence="2">CCUG 49994</strain>
        <strain evidence="3">CCUG 52279</strain>
    </source>
</reference>
<name>A0A2N5NNA7_MEDGN</name>
<dbReference type="EMBL" id="NIHW01000024">
    <property type="protein sequence ID" value="PLT85634.1"/>
    <property type="molecule type" value="Genomic_DNA"/>
</dbReference>
<evidence type="ECO:0000313" key="11">
    <source>
        <dbReference type="Proteomes" id="UP000234891"/>
    </source>
</evidence>
<evidence type="ECO:0000313" key="3">
    <source>
        <dbReference type="EMBL" id="MCZ0690151.1"/>
    </source>
</evidence>
<dbReference type="EMBL" id="NIHM01000001">
    <property type="protein sequence ID" value="PLT58397.1"/>
    <property type="molecule type" value="Genomic_DNA"/>
</dbReference>
<evidence type="ECO:0000259" key="1">
    <source>
        <dbReference type="Pfam" id="PF13529"/>
    </source>
</evidence>
<dbReference type="EMBL" id="JAPRBD010000010">
    <property type="protein sequence ID" value="MCZ0690151.1"/>
    <property type="molecule type" value="Genomic_DNA"/>
</dbReference>
<dbReference type="Proteomes" id="UP001076974">
    <property type="component" value="Unassembled WGS sequence"/>
</dbReference>
<evidence type="ECO:0000313" key="9">
    <source>
        <dbReference type="Proteomes" id="UP000234840"/>
    </source>
</evidence>
<accession>A0A2N5NNA7</accession>
<gene>
    <name evidence="5" type="ORF">CDL18_01945</name>
    <name evidence="8" type="ORF">CDL20_09905</name>
    <name evidence="7" type="ORF">CDL23_04460</name>
    <name evidence="6" type="ORF">CDL26_01080</name>
    <name evidence="3" type="ORF">OZZ16_09555</name>
    <name evidence="2" type="ORF">OZZ17_11630</name>
    <name evidence="4" type="ORF">PNU63_00075</name>
</gene>
<evidence type="ECO:0000313" key="7">
    <source>
        <dbReference type="EMBL" id="PLT76677.1"/>
    </source>
</evidence>
<dbReference type="Proteomes" id="UP001079535">
    <property type="component" value="Unassembled WGS sequence"/>
</dbReference>
<dbReference type="AlphaFoldDB" id="A0A2N5NNA7"/>
<dbReference type="Pfam" id="PF13529">
    <property type="entry name" value="Peptidase_C39_2"/>
    <property type="match status" value="1"/>
</dbReference>
<evidence type="ECO:0000313" key="2">
    <source>
        <dbReference type="EMBL" id="MCZ0668183.1"/>
    </source>
</evidence>
<dbReference type="EMBL" id="JAPRAY010000015">
    <property type="protein sequence ID" value="MCZ0668183.1"/>
    <property type="molecule type" value="Genomic_DNA"/>
</dbReference>
<evidence type="ECO:0000313" key="6">
    <source>
        <dbReference type="EMBL" id="PLT75348.1"/>
    </source>
</evidence>
<dbReference type="Proteomes" id="UP001211731">
    <property type="component" value="Unassembled WGS sequence"/>
</dbReference>
<feature type="domain" description="Peptidase C39-like" evidence="1">
    <location>
        <begin position="71"/>
        <end position="226"/>
    </location>
</feature>
<evidence type="ECO:0000313" key="8">
    <source>
        <dbReference type="EMBL" id="PLT85634.1"/>
    </source>
</evidence>
<reference evidence="9 10" key="1">
    <citation type="journal article" date="2017" name="Genome Med.">
        <title>A novel Ruminococcus gnavus clade enriched in inflammatory bowel disease patients.</title>
        <authorList>
            <person name="Hall A.B."/>
            <person name="Yassour M."/>
            <person name="Sauk J."/>
            <person name="Garner A."/>
            <person name="Jiang X."/>
            <person name="Arthur T."/>
            <person name="Lagoudas G.K."/>
            <person name="Vatanen T."/>
            <person name="Fornelos N."/>
            <person name="Wilson R."/>
            <person name="Bertha M."/>
            <person name="Cohen M."/>
            <person name="Garber J."/>
            <person name="Khalili H."/>
            <person name="Gevers D."/>
            <person name="Ananthakrishnan A.N."/>
            <person name="Kugathasan S."/>
            <person name="Lander E.S."/>
            <person name="Blainey P."/>
            <person name="Vlamakis H."/>
            <person name="Xavier R.J."/>
            <person name="Huttenhower C."/>
        </authorList>
    </citation>
    <scope>NUCLEOTIDE SEQUENCE [LARGE SCALE GENOMIC DNA]</scope>
    <source>
        <strain evidence="5 10">RJX1118</strain>
        <strain evidence="6 11">RJX1124</strain>
        <strain evidence="7 12">RJX1125</strain>
        <strain evidence="8 9">RJX1128</strain>
    </source>
</reference>
<dbReference type="InterPro" id="IPR039564">
    <property type="entry name" value="Peptidase_C39-like"/>
</dbReference>
<evidence type="ECO:0000313" key="5">
    <source>
        <dbReference type="EMBL" id="PLT58397.1"/>
    </source>
</evidence>
<evidence type="ECO:0000313" key="10">
    <source>
        <dbReference type="Proteomes" id="UP000234849"/>
    </source>
</evidence>
<dbReference type="STRING" id="33038.GCA_900067245_00777"/>
<evidence type="ECO:0000313" key="12">
    <source>
        <dbReference type="Proteomes" id="UP000235093"/>
    </source>
</evidence>